<proteinExistence type="predicted"/>
<dbReference type="AlphaFoldDB" id="A0A1Q9DRX2"/>
<dbReference type="Proteomes" id="UP000186817">
    <property type="component" value="Unassembled WGS sequence"/>
</dbReference>
<reference evidence="1 2" key="1">
    <citation type="submission" date="2016-02" db="EMBL/GenBank/DDBJ databases">
        <title>Genome analysis of coral dinoflagellate symbionts highlights evolutionary adaptations to a symbiotic lifestyle.</title>
        <authorList>
            <person name="Aranda M."/>
            <person name="Li Y."/>
            <person name="Liew Y.J."/>
            <person name="Baumgarten S."/>
            <person name="Simakov O."/>
            <person name="Wilson M."/>
            <person name="Piel J."/>
            <person name="Ashoor H."/>
            <person name="Bougouffa S."/>
            <person name="Bajic V.B."/>
            <person name="Ryu T."/>
            <person name="Ravasi T."/>
            <person name="Bayer T."/>
            <person name="Micklem G."/>
            <person name="Kim H."/>
            <person name="Bhak J."/>
            <person name="Lajeunesse T.C."/>
            <person name="Voolstra C.R."/>
        </authorList>
    </citation>
    <scope>NUCLEOTIDE SEQUENCE [LARGE SCALE GENOMIC DNA]</scope>
    <source>
        <strain evidence="1 2">CCMP2467</strain>
    </source>
</reference>
<organism evidence="1 2">
    <name type="scientific">Symbiodinium microadriaticum</name>
    <name type="common">Dinoflagellate</name>
    <name type="synonym">Zooxanthella microadriatica</name>
    <dbReference type="NCBI Taxonomy" id="2951"/>
    <lineage>
        <taxon>Eukaryota</taxon>
        <taxon>Sar</taxon>
        <taxon>Alveolata</taxon>
        <taxon>Dinophyceae</taxon>
        <taxon>Suessiales</taxon>
        <taxon>Symbiodiniaceae</taxon>
        <taxon>Symbiodinium</taxon>
    </lineage>
</organism>
<gene>
    <name evidence="1" type="ORF">AK812_SmicGene19681</name>
</gene>
<protein>
    <submittedName>
        <fullName evidence="1">Uncharacterized protein</fullName>
    </submittedName>
</protein>
<comment type="caution">
    <text evidence="1">The sequence shown here is derived from an EMBL/GenBank/DDBJ whole genome shotgun (WGS) entry which is preliminary data.</text>
</comment>
<evidence type="ECO:0000313" key="1">
    <source>
        <dbReference type="EMBL" id="OLP97894.1"/>
    </source>
</evidence>
<sequence length="224" mass="25102">MLAPLKPGDHAAVRGAEFQIIRADDQAIVHSMSFDAESADLIPMLHILMDQGPIGCAANAFSLDQCLLVHYSYDKIHRLHRDIKGPLRGSLGSTAAADNLSEFAASRMVLEWYLGLGTDQSPDDIDQPQLCFKEAAGLKLCYLGHSWVTWENAHVIARLQEPCWDYYSRQLHEIKTVEDSLTETQSMRTGWSQHWSLTATANILVFEEHWHDLVCPGSRSLNNS</sequence>
<dbReference type="EMBL" id="LSRX01000416">
    <property type="protein sequence ID" value="OLP97894.1"/>
    <property type="molecule type" value="Genomic_DNA"/>
</dbReference>
<keyword evidence="2" id="KW-1185">Reference proteome</keyword>
<accession>A0A1Q9DRX2</accession>
<dbReference type="OrthoDB" id="10679293at2759"/>
<name>A0A1Q9DRX2_SYMMI</name>
<evidence type="ECO:0000313" key="2">
    <source>
        <dbReference type="Proteomes" id="UP000186817"/>
    </source>
</evidence>